<dbReference type="AlphaFoldDB" id="A0AAJ0HUT7"/>
<feature type="signal peptide" evidence="1">
    <location>
        <begin position="1"/>
        <end position="15"/>
    </location>
</feature>
<gene>
    <name evidence="2" type="ORF">B0T25DRAFT_526991</name>
</gene>
<reference evidence="2" key="2">
    <citation type="submission" date="2023-06" db="EMBL/GenBank/DDBJ databases">
        <authorList>
            <consortium name="Lawrence Berkeley National Laboratory"/>
            <person name="Haridas S."/>
            <person name="Hensen N."/>
            <person name="Bonometti L."/>
            <person name="Westerberg I."/>
            <person name="Brannstrom I.O."/>
            <person name="Guillou S."/>
            <person name="Cros-Aarteil S."/>
            <person name="Calhoun S."/>
            <person name="Kuo A."/>
            <person name="Mondo S."/>
            <person name="Pangilinan J."/>
            <person name="Riley R."/>
            <person name="Labutti K."/>
            <person name="Andreopoulos B."/>
            <person name="Lipzen A."/>
            <person name="Chen C."/>
            <person name="Yanf M."/>
            <person name="Daum C."/>
            <person name="Ng V."/>
            <person name="Clum A."/>
            <person name="Steindorff A."/>
            <person name="Ohm R."/>
            <person name="Martin F."/>
            <person name="Silar P."/>
            <person name="Natvig D."/>
            <person name="Lalanne C."/>
            <person name="Gautier V."/>
            <person name="Ament-Velasquez S.L."/>
            <person name="Kruys A."/>
            <person name="Hutchinson M.I."/>
            <person name="Powell A.J."/>
            <person name="Barry K."/>
            <person name="Miller A.N."/>
            <person name="Grigoriev I.V."/>
            <person name="Debuchy R."/>
            <person name="Gladieux P."/>
            <person name="Thoren M.H."/>
            <person name="Johannesson H."/>
        </authorList>
    </citation>
    <scope>NUCLEOTIDE SEQUENCE</scope>
    <source>
        <strain evidence="2">CBS 955.72</strain>
    </source>
</reference>
<name>A0AAJ0HUT7_9PEZI</name>
<accession>A0AAJ0HUT7</accession>
<comment type="caution">
    <text evidence="2">The sequence shown here is derived from an EMBL/GenBank/DDBJ whole genome shotgun (WGS) entry which is preliminary data.</text>
</comment>
<evidence type="ECO:0008006" key="4">
    <source>
        <dbReference type="Google" id="ProtNLM"/>
    </source>
</evidence>
<keyword evidence="1" id="KW-0732">Signal</keyword>
<feature type="chain" id="PRO_5042600577" description="SSCRP protein" evidence="1">
    <location>
        <begin position="16"/>
        <end position="82"/>
    </location>
</feature>
<proteinExistence type="predicted"/>
<evidence type="ECO:0000313" key="3">
    <source>
        <dbReference type="Proteomes" id="UP001275084"/>
    </source>
</evidence>
<dbReference type="Proteomes" id="UP001275084">
    <property type="component" value="Unassembled WGS sequence"/>
</dbReference>
<sequence length="82" mass="8931">MKFLAVLTLVAAAIAVPEPETWKGCKPATYRCNWKADGWEVCDVSGNWVWGGACAPYDVCKFYAPSGSPYCVPPSFDLPNGR</sequence>
<reference evidence="2" key="1">
    <citation type="journal article" date="2023" name="Mol. Phylogenet. Evol.">
        <title>Genome-scale phylogeny and comparative genomics of the fungal order Sordariales.</title>
        <authorList>
            <person name="Hensen N."/>
            <person name="Bonometti L."/>
            <person name="Westerberg I."/>
            <person name="Brannstrom I.O."/>
            <person name="Guillou S."/>
            <person name="Cros-Aarteil S."/>
            <person name="Calhoun S."/>
            <person name="Haridas S."/>
            <person name="Kuo A."/>
            <person name="Mondo S."/>
            <person name="Pangilinan J."/>
            <person name="Riley R."/>
            <person name="LaButti K."/>
            <person name="Andreopoulos B."/>
            <person name="Lipzen A."/>
            <person name="Chen C."/>
            <person name="Yan M."/>
            <person name="Daum C."/>
            <person name="Ng V."/>
            <person name="Clum A."/>
            <person name="Steindorff A."/>
            <person name="Ohm R.A."/>
            <person name="Martin F."/>
            <person name="Silar P."/>
            <person name="Natvig D.O."/>
            <person name="Lalanne C."/>
            <person name="Gautier V."/>
            <person name="Ament-Velasquez S.L."/>
            <person name="Kruys A."/>
            <person name="Hutchinson M.I."/>
            <person name="Powell A.J."/>
            <person name="Barry K."/>
            <person name="Miller A.N."/>
            <person name="Grigoriev I.V."/>
            <person name="Debuchy R."/>
            <person name="Gladieux P."/>
            <person name="Hiltunen Thoren M."/>
            <person name="Johannesson H."/>
        </authorList>
    </citation>
    <scope>NUCLEOTIDE SEQUENCE</scope>
    <source>
        <strain evidence="2">CBS 955.72</strain>
    </source>
</reference>
<protein>
    <recommendedName>
        <fullName evidence="4">SSCRP protein</fullName>
    </recommendedName>
</protein>
<evidence type="ECO:0000256" key="1">
    <source>
        <dbReference type="SAM" id="SignalP"/>
    </source>
</evidence>
<dbReference type="EMBL" id="JAUIQD010000001">
    <property type="protein sequence ID" value="KAK3363311.1"/>
    <property type="molecule type" value="Genomic_DNA"/>
</dbReference>
<evidence type="ECO:0000313" key="2">
    <source>
        <dbReference type="EMBL" id="KAK3363311.1"/>
    </source>
</evidence>
<organism evidence="2 3">
    <name type="scientific">Lasiosphaeria hispida</name>
    <dbReference type="NCBI Taxonomy" id="260671"/>
    <lineage>
        <taxon>Eukaryota</taxon>
        <taxon>Fungi</taxon>
        <taxon>Dikarya</taxon>
        <taxon>Ascomycota</taxon>
        <taxon>Pezizomycotina</taxon>
        <taxon>Sordariomycetes</taxon>
        <taxon>Sordariomycetidae</taxon>
        <taxon>Sordariales</taxon>
        <taxon>Lasiosphaeriaceae</taxon>
        <taxon>Lasiosphaeria</taxon>
    </lineage>
</organism>
<keyword evidence="3" id="KW-1185">Reference proteome</keyword>